<protein>
    <submittedName>
        <fullName evidence="1">Uncharacterized protein</fullName>
    </submittedName>
</protein>
<proteinExistence type="predicted"/>
<reference evidence="2" key="1">
    <citation type="journal article" date="2023" name="Front. Plant Sci.">
        <title>Chromosomal-level genome assembly of Melastoma candidum provides insights into trichome evolution.</title>
        <authorList>
            <person name="Zhong Y."/>
            <person name="Wu W."/>
            <person name="Sun C."/>
            <person name="Zou P."/>
            <person name="Liu Y."/>
            <person name="Dai S."/>
            <person name="Zhou R."/>
        </authorList>
    </citation>
    <scope>NUCLEOTIDE SEQUENCE [LARGE SCALE GENOMIC DNA]</scope>
</reference>
<keyword evidence="2" id="KW-1185">Reference proteome</keyword>
<evidence type="ECO:0000313" key="1">
    <source>
        <dbReference type="EMBL" id="KAI4376027.1"/>
    </source>
</evidence>
<dbReference type="EMBL" id="CM042883">
    <property type="protein sequence ID" value="KAI4376027.1"/>
    <property type="molecule type" value="Genomic_DNA"/>
</dbReference>
<dbReference type="Proteomes" id="UP001057402">
    <property type="component" value="Chromosome 4"/>
</dbReference>
<accession>A0ACB9RJA0</accession>
<comment type="caution">
    <text evidence="1">The sequence shown here is derived from an EMBL/GenBank/DDBJ whole genome shotgun (WGS) entry which is preliminary data.</text>
</comment>
<evidence type="ECO:0000313" key="2">
    <source>
        <dbReference type="Proteomes" id="UP001057402"/>
    </source>
</evidence>
<sequence>MFPGMFMRKQRQGGGLEAAEGIRCDVRRLGRRHPCRPLPPPLLLHRQGRTQARFLGGSGASTTFSH</sequence>
<organism evidence="1 2">
    <name type="scientific">Melastoma candidum</name>
    <dbReference type="NCBI Taxonomy" id="119954"/>
    <lineage>
        <taxon>Eukaryota</taxon>
        <taxon>Viridiplantae</taxon>
        <taxon>Streptophyta</taxon>
        <taxon>Embryophyta</taxon>
        <taxon>Tracheophyta</taxon>
        <taxon>Spermatophyta</taxon>
        <taxon>Magnoliopsida</taxon>
        <taxon>eudicotyledons</taxon>
        <taxon>Gunneridae</taxon>
        <taxon>Pentapetalae</taxon>
        <taxon>rosids</taxon>
        <taxon>malvids</taxon>
        <taxon>Myrtales</taxon>
        <taxon>Melastomataceae</taxon>
        <taxon>Melastomatoideae</taxon>
        <taxon>Melastomateae</taxon>
        <taxon>Melastoma</taxon>
    </lineage>
</organism>
<name>A0ACB9RJA0_9MYRT</name>
<gene>
    <name evidence="1" type="ORF">MLD38_013827</name>
</gene>